<dbReference type="PANTHER" id="PTHR20275">
    <property type="entry name" value="NAD KINASE"/>
    <property type="match status" value="1"/>
</dbReference>
<dbReference type="InterPro" id="IPR016064">
    <property type="entry name" value="NAD/diacylglycerol_kinase_sf"/>
</dbReference>
<dbReference type="SUPFAM" id="SSF111331">
    <property type="entry name" value="NAD kinase/diacylglycerol kinase-like"/>
    <property type="match status" value="1"/>
</dbReference>
<dbReference type="GO" id="GO:0006741">
    <property type="term" value="P:NADP+ biosynthetic process"/>
    <property type="evidence" value="ECO:0007669"/>
    <property type="project" value="TreeGrafter"/>
</dbReference>
<evidence type="ECO:0000313" key="1">
    <source>
        <dbReference type="EMBL" id="KAI5413044.1"/>
    </source>
</evidence>
<dbReference type="GO" id="GO:0019674">
    <property type="term" value="P:NAD+ metabolic process"/>
    <property type="evidence" value="ECO:0007669"/>
    <property type="project" value="InterPro"/>
</dbReference>
<gene>
    <name evidence="1" type="ORF">KIW84_057603</name>
</gene>
<dbReference type="EMBL" id="JAMSHJ010000005">
    <property type="protein sequence ID" value="KAI5413044.1"/>
    <property type="molecule type" value="Genomic_DNA"/>
</dbReference>
<accession>A0A9D4X3Q3</accession>
<dbReference type="Gene3D" id="2.60.200.30">
    <property type="entry name" value="Probable inorganic polyphosphate/atp-NAD kinase, domain 2"/>
    <property type="match status" value="1"/>
</dbReference>
<comment type="caution">
    <text evidence="1">The sequence shown here is derived from an EMBL/GenBank/DDBJ whole genome shotgun (WGS) entry which is preliminary data.</text>
</comment>
<dbReference type="PANTHER" id="PTHR20275:SF28">
    <property type="entry name" value="NADH KINASE"/>
    <property type="match status" value="1"/>
</dbReference>
<proteinExistence type="predicted"/>
<protein>
    <submittedName>
        <fullName evidence="1">Uncharacterized protein</fullName>
    </submittedName>
</protein>
<reference evidence="1 2" key="1">
    <citation type="journal article" date="2022" name="Nat. Genet.">
        <title>Improved pea reference genome and pan-genome highlight genomic features and evolutionary characteristics.</title>
        <authorList>
            <person name="Yang T."/>
            <person name="Liu R."/>
            <person name="Luo Y."/>
            <person name="Hu S."/>
            <person name="Wang D."/>
            <person name="Wang C."/>
            <person name="Pandey M.K."/>
            <person name="Ge S."/>
            <person name="Xu Q."/>
            <person name="Li N."/>
            <person name="Li G."/>
            <person name="Huang Y."/>
            <person name="Saxena R.K."/>
            <person name="Ji Y."/>
            <person name="Li M."/>
            <person name="Yan X."/>
            <person name="He Y."/>
            <person name="Liu Y."/>
            <person name="Wang X."/>
            <person name="Xiang C."/>
            <person name="Varshney R.K."/>
            <person name="Ding H."/>
            <person name="Gao S."/>
            <person name="Zong X."/>
        </authorList>
    </citation>
    <scope>NUCLEOTIDE SEQUENCE [LARGE SCALE GENOMIC DNA]</scope>
    <source>
        <strain evidence="1 2">cv. Zhongwan 6</strain>
    </source>
</reference>
<dbReference type="InterPro" id="IPR017437">
    <property type="entry name" value="ATP-NAD_kinase_PpnK-typ_C"/>
</dbReference>
<keyword evidence="2" id="KW-1185">Reference proteome</keyword>
<dbReference type="GO" id="GO:0003951">
    <property type="term" value="F:NAD+ kinase activity"/>
    <property type="evidence" value="ECO:0007669"/>
    <property type="project" value="InterPro"/>
</dbReference>
<dbReference type="Gramene" id="Psat05G0760300-T1">
    <property type="protein sequence ID" value="KAI5413044.1"/>
    <property type="gene ID" value="KIW84_057603"/>
</dbReference>
<dbReference type="AlphaFoldDB" id="A0A9D4X3Q3"/>
<dbReference type="Proteomes" id="UP001058974">
    <property type="component" value="Chromosome 5"/>
</dbReference>
<organism evidence="1 2">
    <name type="scientific">Pisum sativum</name>
    <name type="common">Garden pea</name>
    <name type="synonym">Lathyrus oleraceus</name>
    <dbReference type="NCBI Taxonomy" id="3888"/>
    <lineage>
        <taxon>Eukaryota</taxon>
        <taxon>Viridiplantae</taxon>
        <taxon>Streptophyta</taxon>
        <taxon>Embryophyta</taxon>
        <taxon>Tracheophyta</taxon>
        <taxon>Spermatophyta</taxon>
        <taxon>Magnoliopsida</taxon>
        <taxon>eudicotyledons</taxon>
        <taxon>Gunneridae</taxon>
        <taxon>Pentapetalae</taxon>
        <taxon>rosids</taxon>
        <taxon>fabids</taxon>
        <taxon>Fabales</taxon>
        <taxon>Fabaceae</taxon>
        <taxon>Papilionoideae</taxon>
        <taxon>50 kb inversion clade</taxon>
        <taxon>NPAAA clade</taxon>
        <taxon>Hologalegina</taxon>
        <taxon>IRL clade</taxon>
        <taxon>Fabeae</taxon>
        <taxon>Lathyrus</taxon>
    </lineage>
</organism>
<evidence type="ECO:0000313" key="2">
    <source>
        <dbReference type="Proteomes" id="UP001058974"/>
    </source>
</evidence>
<sequence>MFSGEFDAARSTGHLCAATVENFEQVLDGILENRIAPSKLTRMKISVNALHLPTYALNDILVANPCPASISRFSFRSSDLRVSTAAGSTAAMHSAGGFSMSILSRDLQYMVREPISPAAVSDSMHGFVKQDETMSTTWACRKGVIYIDGSHINYAIKDGDLIQISPKAPSLKVFLPDHLIFTF</sequence>
<name>A0A9D4X3Q3_PEA</name>